<gene>
    <name evidence="1" type="ORF">A0U93_08710</name>
</gene>
<reference evidence="1 2" key="1">
    <citation type="submission" date="2016-03" db="EMBL/GenBank/DDBJ databases">
        <title>Acetic acid bacteria sequencing.</title>
        <authorList>
            <person name="Brandt J."/>
            <person name="Jakob F."/>
            <person name="Vogel R.F."/>
        </authorList>
    </citation>
    <scope>NUCLEOTIDE SEQUENCE [LARGE SCALE GENOMIC DNA]</scope>
    <source>
        <strain evidence="1 2">NBRC 101099</strain>
    </source>
</reference>
<dbReference type="Proteomes" id="UP000188604">
    <property type="component" value="Chromosome"/>
</dbReference>
<keyword evidence="1" id="KW-0808">Transferase</keyword>
<dbReference type="InterPro" id="IPR002656">
    <property type="entry name" value="Acyl_transf_3_dom"/>
</dbReference>
<proteinExistence type="predicted"/>
<accession>A0A1U9KU75</accession>
<dbReference type="Pfam" id="PF01757">
    <property type="entry name" value="Acyl_transf_3"/>
    <property type="match status" value="1"/>
</dbReference>
<dbReference type="PANTHER" id="PTHR23028:SF53">
    <property type="entry name" value="ACYL_TRANSF_3 DOMAIN-CONTAINING PROTEIN"/>
    <property type="match status" value="1"/>
</dbReference>
<dbReference type="EMBL" id="CP014691">
    <property type="protein sequence ID" value="AQS89404.1"/>
    <property type="molecule type" value="Genomic_DNA"/>
</dbReference>
<dbReference type="RefSeq" id="WP_077808430.1">
    <property type="nucleotide sequence ID" value="NZ_BJXS01000007.1"/>
</dbReference>
<name>A0A1U9KU75_9PROT</name>
<evidence type="ECO:0000313" key="2">
    <source>
        <dbReference type="Proteomes" id="UP000188604"/>
    </source>
</evidence>
<evidence type="ECO:0000313" key="1">
    <source>
        <dbReference type="EMBL" id="AQS89404.1"/>
    </source>
</evidence>
<sequence length="382" mass="41945">MKESGGRRNAGIDILRGLSILIVVCHHISLRVPIRHTALADFLPAPVIRILGRGGGDAVTMFFVLSGFLIATRCHERFGDLRSISPWVFLRHRAARILPCLLVLLAVLSVLAAVGPDWFRFRQPGQSVGGAVFSVLTCSFNWFEGRTTWAPANWDVLWSLSIEEAFYLAFPWICLMPSRVRMIFLGALIIFGPIDDILLRGANEIWREKAYFPGFGSIAAGVAAALLARRLTLSVRMCRGFLVLGAVMALLELGDDGVIWRHLGVWVVWLLTFGVALMLLGLDGLGRAGRRTAPTAGTHWIQGCGRLSYEIYLTHMFIVMPAVILFGKFGGTADRAGWLVYGLVLPMAWLLGAGVAAIWSRPAAQWLDRRAGKQRGSALSPV</sequence>
<dbReference type="STRING" id="320497.A0U93_08710"/>
<keyword evidence="1" id="KW-0012">Acyltransferase</keyword>
<dbReference type="OrthoDB" id="9796461at2"/>
<dbReference type="GO" id="GO:0016747">
    <property type="term" value="F:acyltransferase activity, transferring groups other than amino-acyl groups"/>
    <property type="evidence" value="ECO:0007669"/>
    <property type="project" value="InterPro"/>
</dbReference>
<organism evidence="1 2">
    <name type="scientific">Neoasaia chiangmaiensis</name>
    <dbReference type="NCBI Taxonomy" id="320497"/>
    <lineage>
        <taxon>Bacteria</taxon>
        <taxon>Pseudomonadati</taxon>
        <taxon>Pseudomonadota</taxon>
        <taxon>Alphaproteobacteria</taxon>
        <taxon>Acetobacterales</taxon>
        <taxon>Acetobacteraceae</taxon>
        <taxon>Neoasaia</taxon>
    </lineage>
</organism>
<dbReference type="GO" id="GO:0016020">
    <property type="term" value="C:membrane"/>
    <property type="evidence" value="ECO:0007669"/>
    <property type="project" value="TreeGrafter"/>
</dbReference>
<dbReference type="GO" id="GO:0000271">
    <property type="term" value="P:polysaccharide biosynthetic process"/>
    <property type="evidence" value="ECO:0007669"/>
    <property type="project" value="TreeGrafter"/>
</dbReference>
<dbReference type="InterPro" id="IPR050879">
    <property type="entry name" value="Acyltransferase_3"/>
</dbReference>
<keyword evidence="2" id="KW-1185">Reference proteome</keyword>
<dbReference type="PANTHER" id="PTHR23028">
    <property type="entry name" value="ACETYLTRANSFERASE"/>
    <property type="match status" value="1"/>
</dbReference>
<protein>
    <submittedName>
        <fullName evidence="1">Lipopolysaccharide modification acyltransferase</fullName>
    </submittedName>
</protein>
<dbReference type="AlphaFoldDB" id="A0A1U9KU75"/>
<dbReference type="KEGG" id="nch:A0U93_08710"/>